<evidence type="ECO:0000256" key="1">
    <source>
        <dbReference type="SAM" id="MobiDB-lite"/>
    </source>
</evidence>
<accession>A0A317WZ37</accession>
<protein>
    <recommendedName>
        <fullName evidence="4">Inhibitor I9 domain-containing protein</fullName>
    </recommendedName>
</protein>
<sequence length="69" mass="7766">MPRYTITARDNTPASELETAKQHAIDKGKLVAELFTLKGGFIVDYPDQIKAAEVHSNLHVEQDHTFKTQ</sequence>
<dbReference type="AlphaFoldDB" id="A0A317WZ37"/>
<dbReference type="Proteomes" id="UP000246702">
    <property type="component" value="Unassembled WGS sequence"/>
</dbReference>
<proteinExistence type="predicted"/>
<comment type="caution">
    <text evidence="2">The sequence shown here is derived from an EMBL/GenBank/DDBJ whole genome shotgun (WGS) entry which is preliminary data.</text>
</comment>
<evidence type="ECO:0008006" key="4">
    <source>
        <dbReference type="Google" id="ProtNLM"/>
    </source>
</evidence>
<gene>
    <name evidence="2" type="ORF">BO94DRAFT_623492</name>
</gene>
<organism evidence="2 3">
    <name type="scientific">Aspergillus sclerotioniger CBS 115572</name>
    <dbReference type="NCBI Taxonomy" id="1450535"/>
    <lineage>
        <taxon>Eukaryota</taxon>
        <taxon>Fungi</taxon>
        <taxon>Dikarya</taxon>
        <taxon>Ascomycota</taxon>
        <taxon>Pezizomycotina</taxon>
        <taxon>Eurotiomycetes</taxon>
        <taxon>Eurotiomycetidae</taxon>
        <taxon>Eurotiales</taxon>
        <taxon>Aspergillaceae</taxon>
        <taxon>Aspergillus</taxon>
        <taxon>Aspergillus subgen. Circumdati</taxon>
    </lineage>
</organism>
<evidence type="ECO:0000313" key="2">
    <source>
        <dbReference type="EMBL" id="PWY89490.1"/>
    </source>
</evidence>
<feature type="region of interest" description="Disordered" evidence="1">
    <location>
        <begin position="1"/>
        <end position="20"/>
    </location>
</feature>
<dbReference type="OrthoDB" id="5518345at2759"/>
<dbReference type="RefSeq" id="XP_025468401.1">
    <property type="nucleotide sequence ID" value="XM_025617156.1"/>
</dbReference>
<dbReference type="GeneID" id="37119299"/>
<keyword evidence="3" id="KW-1185">Reference proteome</keyword>
<name>A0A317WZ37_9EURO</name>
<evidence type="ECO:0000313" key="3">
    <source>
        <dbReference type="Proteomes" id="UP000246702"/>
    </source>
</evidence>
<dbReference type="EMBL" id="MSFK01000011">
    <property type="protein sequence ID" value="PWY89490.1"/>
    <property type="molecule type" value="Genomic_DNA"/>
</dbReference>
<reference evidence="2 3" key="1">
    <citation type="submission" date="2016-12" db="EMBL/GenBank/DDBJ databases">
        <title>The genomes of Aspergillus section Nigri reveals drivers in fungal speciation.</title>
        <authorList>
            <consortium name="DOE Joint Genome Institute"/>
            <person name="Vesth T.C."/>
            <person name="Nybo J."/>
            <person name="Theobald S."/>
            <person name="Brandl J."/>
            <person name="Frisvad J.C."/>
            <person name="Nielsen K.F."/>
            <person name="Lyhne E.K."/>
            <person name="Kogle M.E."/>
            <person name="Kuo A."/>
            <person name="Riley R."/>
            <person name="Clum A."/>
            <person name="Nolan M."/>
            <person name="Lipzen A."/>
            <person name="Salamov A."/>
            <person name="Henrissat B."/>
            <person name="Wiebenga A."/>
            <person name="De Vries R.P."/>
            <person name="Grigoriev I.V."/>
            <person name="Mortensen U.H."/>
            <person name="Andersen M.R."/>
            <person name="Baker S.E."/>
        </authorList>
    </citation>
    <scope>NUCLEOTIDE SEQUENCE [LARGE SCALE GENOMIC DNA]</scope>
    <source>
        <strain evidence="2 3">CBS 115572</strain>
    </source>
</reference>